<dbReference type="EMBL" id="JAANQT010009603">
    <property type="protein sequence ID" value="KAG1276737.1"/>
    <property type="molecule type" value="Genomic_DNA"/>
</dbReference>
<dbReference type="InterPro" id="IPR053164">
    <property type="entry name" value="IS1016-like_transposase"/>
</dbReference>
<keyword evidence="2" id="KW-1185">Reference proteome</keyword>
<dbReference type="PANTHER" id="PTHR47163">
    <property type="entry name" value="DDE_TNP_IS1595 DOMAIN-CONTAINING PROTEIN"/>
    <property type="match status" value="1"/>
</dbReference>
<evidence type="ECO:0000313" key="2">
    <source>
        <dbReference type="Proteomes" id="UP000716291"/>
    </source>
</evidence>
<gene>
    <name evidence="1" type="ORF">G6F64_014777</name>
</gene>
<protein>
    <recommendedName>
        <fullName evidence="3">ISXO2-like transposase domain-containing protein</fullName>
    </recommendedName>
</protein>
<comment type="caution">
    <text evidence="1">The sequence shown here is derived from an EMBL/GenBank/DDBJ whole genome shotgun (WGS) entry which is preliminary data.</text>
</comment>
<dbReference type="Proteomes" id="UP000716291">
    <property type="component" value="Unassembled WGS sequence"/>
</dbReference>
<dbReference type="PANTHER" id="PTHR47163:SF2">
    <property type="entry name" value="SI:DKEY-17M8.2"/>
    <property type="match status" value="1"/>
</dbReference>
<accession>A0A9P7BJA6</accession>
<organism evidence="1 2">
    <name type="scientific">Rhizopus oryzae</name>
    <name type="common">Mucormycosis agent</name>
    <name type="synonym">Rhizopus arrhizus var. delemar</name>
    <dbReference type="NCBI Taxonomy" id="64495"/>
    <lineage>
        <taxon>Eukaryota</taxon>
        <taxon>Fungi</taxon>
        <taxon>Fungi incertae sedis</taxon>
        <taxon>Mucoromycota</taxon>
        <taxon>Mucoromycotina</taxon>
        <taxon>Mucoromycetes</taxon>
        <taxon>Mucorales</taxon>
        <taxon>Mucorineae</taxon>
        <taxon>Rhizopodaceae</taxon>
        <taxon>Rhizopus</taxon>
    </lineage>
</organism>
<proteinExistence type="predicted"/>
<dbReference type="AlphaFoldDB" id="A0A9P7BJA6"/>
<evidence type="ECO:0000313" key="1">
    <source>
        <dbReference type="EMBL" id="KAG1276737.1"/>
    </source>
</evidence>
<sequence>MFKSVRDALFTSEYVINKSYLGGVNSDGQPVVVEIDESKFGKRKYNKGKRVDGVWVVGGVERTPERKVFLLTVPNRNQNTLKLIIDTFVKDGND</sequence>
<name>A0A9P7BJA6_RHIOR</name>
<evidence type="ECO:0008006" key="3">
    <source>
        <dbReference type="Google" id="ProtNLM"/>
    </source>
</evidence>
<reference evidence="1" key="1">
    <citation type="journal article" date="2020" name="Microb. Genom.">
        <title>Genetic diversity of clinical and environmental Mucorales isolates obtained from an investigation of mucormycosis cases among solid organ transplant recipients.</title>
        <authorList>
            <person name="Nguyen M.H."/>
            <person name="Kaul D."/>
            <person name="Muto C."/>
            <person name="Cheng S.J."/>
            <person name="Richter R.A."/>
            <person name="Bruno V.M."/>
            <person name="Liu G."/>
            <person name="Beyhan S."/>
            <person name="Sundermann A.J."/>
            <person name="Mounaud S."/>
            <person name="Pasculle A.W."/>
            <person name="Nierman W.C."/>
            <person name="Driscoll E."/>
            <person name="Cumbie R."/>
            <person name="Clancy C.J."/>
            <person name="Dupont C.L."/>
        </authorList>
    </citation>
    <scope>NUCLEOTIDE SEQUENCE</scope>
    <source>
        <strain evidence="1">GL11</strain>
    </source>
</reference>